<feature type="chain" id="PRO_5032669987" description="AMIN-like domain-containing protein" evidence="1">
    <location>
        <begin position="38"/>
        <end position="191"/>
    </location>
</feature>
<evidence type="ECO:0000256" key="1">
    <source>
        <dbReference type="SAM" id="SignalP"/>
    </source>
</evidence>
<dbReference type="InterPro" id="IPR056303">
    <property type="entry name" value="AMIN-like"/>
</dbReference>
<evidence type="ECO:0000313" key="4">
    <source>
        <dbReference type="Proteomes" id="UP000559182"/>
    </source>
</evidence>
<dbReference type="Proteomes" id="UP000559182">
    <property type="component" value="Unassembled WGS sequence"/>
</dbReference>
<dbReference type="AlphaFoldDB" id="A0A839N9P1"/>
<sequence>MSHTITRGGMRSKAALAVCGLTAATVIPLATSGSAQAAPYCGIQWGSTTKAKAASTSDTVRGVRTGRHACYDRLVIDLKGYGKSTGYHVQYVSAVRGPSGKAVPLAGGAKLQIDIHASAVSSNGTPTYSPSDPRHAANVKGYNTFRQVAYVASFEGQTTFGLGVRARLPMRVFVLQDPNGQRLVIDVAHKW</sequence>
<protein>
    <recommendedName>
        <fullName evidence="2">AMIN-like domain-containing protein</fullName>
    </recommendedName>
</protein>
<dbReference type="Pfam" id="PF24837">
    <property type="entry name" value="AMIN-like"/>
    <property type="match status" value="1"/>
</dbReference>
<name>A0A839N9P1_9MICO</name>
<feature type="domain" description="AMIN-like" evidence="2">
    <location>
        <begin position="59"/>
        <end position="189"/>
    </location>
</feature>
<gene>
    <name evidence="3" type="ORF">FHU39_001435</name>
</gene>
<accession>A0A839N9P1</accession>
<feature type="signal peptide" evidence="1">
    <location>
        <begin position="1"/>
        <end position="37"/>
    </location>
</feature>
<keyword evidence="4" id="KW-1185">Reference proteome</keyword>
<dbReference type="EMBL" id="JACHVQ010000001">
    <property type="protein sequence ID" value="MBB2891451.1"/>
    <property type="molecule type" value="Genomic_DNA"/>
</dbReference>
<evidence type="ECO:0000259" key="2">
    <source>
        <dbReference type="Pfam" id="PF24837"/>
    </source>
</evidence>
<organism evidence="3 4">
    <name type="scientific">Flexivirga oryzae</name>
    <dbReference type="NCBI Taxonomy" id="1794944"/>
    <lineage>
        <taxon>Bacteria</taxon>
        <taxon>Bacillati</taxon>
        <taxon>Actinomycetota</taxon>
        <taxon>Actinomycetes</taxon>
        <taxon>Micrococcales</taxon>
        <taxon>Dermacoccaceae</taxon>
        <taxon>Flexivirga</taxon>
    </lineage>
</organism>
<reference evidence="3 4" key="1">
    <citation type="submission" date="2020-08" db="EMBL/GenBank/DDBJ databases">
        <title>Sequencing the genomes of 1000 actinobacteria strains.</title>
        <authorList>
            <person name="Klenk H.-P."/>
        </authorList>
    </citation>
    <scope>NUCLEOTIDE SEQUENCE [LARGE SCALE GENOMIC DNA]</scope>
    <source>
        <strain evidence="3 4">DSM 105369</strain>
    </source>
</reference>
<comment type="caution">
    <text evidence="3">The sequence shown here is derived from an EMBL/GenBank/DDBJ whole genome shotgun (WGS) entry which is preliminary data.</text>
</comment>
<keyword evidence="1" id="KW-0732">Signal</keyword>
<proteinExistence type="predicted"/>
<evidence type="ECO:0000313" key="3">
    <source>
        <dbReference type="EMBL" id="MBB2891451.1"/>
    </source>
</evidence>